<comment type="similarity">
    <text evidence="2 12">Belongs to the type III secretion exporter family.</text>
</comment>
<evidence type="ECO:0000313" key="13">
    <source>
        <dbReference type="EMBL" id="MFD2670087.1"/>
    </source>
</evidence>
<comment type="subcellular location">
    <subcellularLocation>
        <location evidence="1">Cell membrane</location>
        <topology evidence="1">Multi-pass membrane protein</topology>
    </subcellularLocation>
</comment>
<evidence type="ECO:0000256" key="6">
    <source>
        <dbReference type="ARBA" id="ARBA00022692"/>
    </source>
</evidence>
<evidence type="ECO:0000313" key="14">
    <source>
        <dbReference type="Proteomes" id="UP001597497"/>
    </source>
</evidence>
<evidence type="ECO:0000256" key="8">
    <source>
        <dbReference type="ARBA" id="ARBA00022927"/>
    </source>
</evidence>
<keyword evidence="7 12" id="KW-1005">Bacterial flagellum biogenesis</keyword>
<keyword evidence="11 12" id="KW-1006">Bacterial flagellum protein export</keyword>
<dbReference type="InterPro" id="IPR006136">
    <property type="entry name" value="FlhB"/>
</dbReference>
<gene>
    <name evidence="12 13" type="primary">flhB</name>
    <name evidence="13" type="ORF">ACFSUC_00520</name>
</gene>
<evidence type="ECO:0000256" key="11">
    <source>
        <dbReference type="ARBA" id="ARBA00023225"/>
    </source>
</evidence>
<evidence type="ECO:0000256" key="4">
    <source>
        <dbReference type="ARBA" id="ARBA00022448"/>
    </source>
</evidence>
<reference evidence="14" key="1">
    <citation type="journal article" date="2019" name="Int. J. Syst. Evol. Microbiol.">
        <title>The Global Catalogue of Microorganisms (GCM) 10K type strain sequencing project: providing services to taxonomists for standard genome sequencing and annotation.</title>
        <authorList>
            <consortium name="The Broad Institute Genomics Platform"/>
            <consortium name="The Broad Institute Genome Sequencing Center for Infectious Disease"/>
            <person name="Wu L."/>
            <person name="Ma J."/>
        </authorList>
    </citation>
    <scope>NUCLEOTIDE SEQUENCE [LARGE SCALE GENOMIC DNA]</scope>
    <source>
        <strain evidence="14">KCTC 33676</strain>
    </source>
</reference>
<evidence type="ECO:0000256" key="7">
    <source>
        <dbReference type="ARBA" id="ARBA00022795"/>
    </source>
</evidence>
<dbReference type="NCBIfam" id="TIGR00328">
    <property type="entry name" value="flhB"/>
    <property type="match status" value="1"/>
</dbReference>
<evidence type="ECO:0000256" key="12">
    <source>
        <dbReference type="RuleBase" id="RU364091"/>
    </source>
</evidence>
<name>A0ABW5R508_9BACL</name>
<accession>A0ABW5R508</accession>
<proteinExistence type="inferred from homology"/>
<dbReference type="EMBL" id="JBHUMM010000001">
    <property type="protein sequence ID" value="MFD2670087.1"/>
    <property type="molecule type" value="Genomic_DNA"/>
</dbReference>
<evidence type="ECO:0000256" key="9">
    <source>
        <dbReference type="ARBA" id="ARBA00022989"/>
    </source>
</evidence>
<organism evidence="13 14">
    <name type="scientific">Marinicrinis sediminis</name>
    <dbReference type="NCBI Taxonomy" id="1652465"/>
    <lineage>
        <taxon>Bacteria</taxon>
        <taxon>Bacillati</taxon>
        <taxon>Bacillota</taxon>
        <taxon>Bacilli</taxon>
        <taxon>Bacillales</taxon>
        <taxon>Paenibacillaceae</taxon>
    </lineage>
</organism>
<keyword evidence="13" id="KW-0966">Cell projection</keyword>
<dbReference type="InterPro" id="IPR006135">
    <property type="entry name" value="T3SS_substrate_exporter"/>
</dbReference>
<evidence type="ECO:0000256" key="10">
    <source>
        <dbReference type="ARBA" id="ARBA00023136"/>
    </source>
</evidence>
<keyword evidence="6 12" id="KW-0812">Transmembrane</keyword>
<evidence type="ECO:0000256" key="2">
    <source>
        <dbReference type="ARBA" id="ARBA00010690"/>
    </source>
</evidence>
<feature type="transmembrane region" description="Helical" evidence="12">
    <location>
        <begin position="144"/>
        <end position="171"/>
    </location>
</feature>
<keyword evidence="9 12" id="KW-1133">Transmembrane helix</keyword>
<dbReference type="PANTHER" id="PTHR30531:SF12">
    <property type="entry name" value="FLAGELLAR BIOSYNTHETIC PROTEIN FLHB"/>
    <property type="match status" value="1"/>
</dbReference>
<feature type="transmembrane region" description="Helical" evidence="12">
    <location>
        <begin position="191"/>
        <end position="217"/>
    </location>
</feature>
<keyword evidence="10 12" id="KW-0472">Membrane</keyword>
<keyword evidence="13" id="KW-0969">Cilium</keyword>
<keyword evidence="5 12" id="KW-1003">Cell membrane</keyword>
<dbReference type="InterPro" id="IPR029025">
    <property type="entry name" value="T3SS_substrate_exporter_C"/>
</dbReference>
<dbReference type="RefSeq" id="WP_379927431.1">
    <property type="nucleotide sequence ID" value="NZ_JBHUMM010000001.1"/>
</dbReference>
<sequence length="361" mass="41449">MAKWAINLQLFAQEKTEKATPKKQKEARDKGQVAKSSDLPGAMIMLFCFFALFMMGGYYTDGVHELFMYAFKQMVIEEFTMDHTLLMMNELMMKMMILLLPIMFVAMVVAFLGNYIQIGLLFTTDPLKMKLEKINMLKGFKKIFSLRSLVEFFKSIFKISIIGLIVYLILLREKDHLLALSTLPLGEMLEYIGGLTLMLGLLIGAMLVILGWADFFYQRYEHNKSLKMSKQDIKDEYKKSEGDPQIKAKIRERQRRMAMQRMMQEVPKADVIITNPTHYAVAIQYDGTRMEAPVVLAKGQDYVALKIKEMAKEHHILTMENKPLARALYAQVEIGEAIPADLFQAVAEVLAYVYKLKNSPS</sequence>
<feature type="transmembrane region" description="Helical" evidence="12">
    <location>
        <begin position="39"/>
        <end position="59"/>
    </location>
</feature>
<dbReference type="PANTHER" id="PTHR30531">
    <property type="entry name" value="FLAGELLAR BIOSYNTHETIC PROTEIN FLHB"/>
    <property type="match status" value="1"/>
</dbReference>
<dbReference type="Gene3D" id="3.40.1690.10">
    <property type="entry name" value="secretion proteins EscU"/>
    <property type="match status" value="1"/>
</dbReference>
<keyword evidence="14" id="KW-1185">Reference proteome</keyword>
<comment type="function">
    <text evidence="12">Required for formation of the rod structure in the basal body of the flagellar apparatus. Together with FliI and FliH, may constitute the export apparatus of flagellin.</text>
</comment>
<keyword evidence="4 12" id="KW-0813">Transport</keyword>
<comment type="caution">
    <text evidence="13">The sequence shown here is derived from an EMBL/GenBank/DDBJ whole genome shotgun (WGS) entry which is preliminary data.</text>
</comment>
<dbReference type="SUPFAM" id="SSF160544">
    <property type="entry name" value="EscU C-terminal domain-like"/>
    <property type="match status" value="1"/>
</dbReference>
<evidence type="ECO:0000256" key="3">
    <source>
        <dbReference type="ARBA" id="ARBA00021622"/>
    </source>
</evidence>
<evidence type="ECO:0000256" key="1">
    <source>
        <dbReference type="ARBA" id="ARBA00004651"/>
    </source>
</evidence>
<dbReference type="PRINTS" id="PR00950">
    <property type="entry name" value="TYPE3IMSPROT"/>
</dbReference>
<keyword evidence="8 12" id="KW-0653">Protein transport</keyword>
<dbReference type="Gene3D" id="6.10.250.2080">
    <property type="match status" value="1"/>
</dbReference>
<keyword evidence="13" id="KW-0282">Flagellum</keyword>
<feature type="transmembrane region" description="Helical" evidence="12">
    <location>
        <begin position="95"/>
        <end position="123"/>
    </location>
</feature>
<protein>
    <recommendedName>
        <fullName evidence="3 12">Flagellar biosynthetic protein FlhB</fullName>
    </recommendedName>
</protein>
<dbReference type="Proteomes" id="UP001597497">
    <property type="component" value="Unassembled WGS sequence"/>
</dbReference>
<dbReference type="Pfam" id="PF01312">
    <property type="entry name" value="Bac_export_2"/>
    <property type="match status" value="1"/>
</dbReference>
<evidence type="ECO:0000256" key="5">
    <source>
        <dbReference type="ARBA" id="ARBA00022475"/>
    </source>
</evidence>